<dbReference type="Proteomes" id="UP000481087">
    <property type="component" value="Unassembled WGS sequence"/>
</dbReference>
<dbReference type="RefSeq" id="WP_161405519.1">
    <property type="nucleotide sequence ID" value="NZ_WTUZ01000010.1"/>
</dbReference>
<protein>
    <submittedName>
        <fullName evidence="5">Acetylxylan esterase</fullName>
    </submittedName>
</protein>
<keyword evidence="3" id="KW-0378">Hydrolase</keyword>
<dbReference type="SUPFAM" id="SSF53474">
    <property type="entry name" value="alpha/beta-Hydrolases"/>
    <property type="match status" value="1"/>
</dbReference>
<keyword evidence="1" id="KW-0719">Serine esterase</keyword>
<gene>
    <name evidence="5" type="ORF">GQF01_03630</name>
</gene>
<sequence>MDASRGTLPEVFVCSNGLQVSTPEDWRRFRRPEIVELYREYVYGREPVGRPDSLRFQVVMEEVVMQGTAVHKQIDIEYTGVGGDGRFRVHIYIPLTKSKVPAFIYAAIKGQSVSEVKLEECSSYWPVEDILSRGYAAVSYSVEDLDPDFFDEGYRNGVHGIFDSRDRLRSPDAWGAMSAWAWGASRVMDYLESDSLIDSERVAIVGYSRSGKACLWAGALDERFALVVSNNSGCSGAAISRGKAGERLLNINRGNPHWFNDNYKKFNEREDELPIDQHLLLSLIAPRLLYVASASEDNWADPESEFLGLLLAQPIYSLHGFSGLDADQMPPVNSPVYGERVGYHLREGKHDLTRYDWKCFMDFADRKLKHAYS</sequence>
<keyword evidence="2" id="KW-0732">Signal</keyword>
<dbReference type="InterPro" id="IPR054579">
    <property type="entry name" value="GCE-like_dom"/>
</dbReference>
<comment type="caution">
    <text evidence="5">The sequence shown here is derived from an EMBL/GenBank/DDBJ whole genome shotgun (WGS) entry which is preliminary data.</text>
</comment>
<feature type="domain" description="4-O-methyl-glucuronoyl methylesterase-like" evidence="4">
    <location>
        <begin position="172"/>
        <end position="318"/>
    </location>
</feature>
<evidence type="ECO:0000256" key="3">
    <source>
        <dbReference type="ARBA" id="ARBA00022801"/>
    </source>
</evidence>
<dbReference type="Gene3D" id="3.40.50.1820">
    <property type="entry name" value="alpha/beta hydrolase"/>
    <property type="match status" value="1"/>
</dbReference>
<dbReference type="Pfam" id="PF22244">
    <property type="entry name" value="GCE_fung"/>
    <property type="match status" value="1"/>
</dbReference>
<reference evidence="5 6" key="1">
    <citation type="submission" date="2019-12" db="EMBL/GenBank/DDBJ databases">
        <title>Paenibacillus sp. nov. sp. isolated from soil.</title>
        <authorList>
            <person name="Kim J."/>
            <person name="Jeong S.E."/>
            <person name="Jung H.S."/>
            <person name="Jeon C.O."/>
        </authorList>
    </citation>
    <scope>NUCLEOTIDE SEQUENCE [LARGE SCALE GENOMIC DNA]</scope>
    <source>
        <strain evidence="5 6">5J-6</strain>
    </source>
</reference>
<proteinExistence type="predicted"/>
<accession>A0A6L8UV30</accession>
<dbReference type="InterPro" id="IPR029058">
    <property type="entry name" value="AB_hydrolase_fold"/>
</dbReference>
<evidence type="ECO:0000256" key="2">
    <source>
        <dbReference type="ARBA" id="ARBA00022729"/>
    </source>
</evidence>
<evidence type="ECO:0000256" key="1">
    <source>
        <dbReference type="ARBA" id="ARBA00022487"/>
    </source>
</evidence>
<keyword evidence="6" id="KW-1185">Reference proteome</keyword>
<evidence type="ECO:0000259" key="4">
    <source>
        <dbReference type="Pfam" id="PF22244"/>
    </source>
</evidence>
<evidence type="ECO:0000313" key="6">
    <source>
        <dbReference type="Proteomes" id="UP000481087"/>
    </source>
</evidence>
<dbReference type="GO" id="GO:0052689">
    <property type="term" value="F:carboxylic ester hydrolase activity"/>
    <property type="evidence" value="ECO:0007669"/>
    <property type="project" value="UniProtKB-KW"/>
</dbReference>
<name>A0A6L8UV30_9BACL</name>
<dbReference type="EMBL" id="WTUZ01000010">
    <property type="protein sequence ID" value="MZQ81212.1"/>
    <property type="molecule type" value="Genomic_DNA"/>
</dbReference>
<organism evidence="5 6">
    <name type="scientific">Paenibacillus silvestris</name>
    <dbReference type="NCBI Taxonomy" id="2606219"/>
    <lineage>
        <taxon>Bacteria</taxon>
        <taxon>Bacillati</taxon>
        <taxon>Bacillota</taxon>
        <taxon>Bacilli</taxon>
        <taxon>Bacillales</taxon>
        <taxon>Paenibacillaceae</taxon>
        <taxon>Paenibacillus</taxon>
    </lineage>
</organism>
<evidence type="ECO:0000313" key="5">
    <source>
        <dbReference type="EMBL" id="MZQ81212.1"/>
    </source>
</evidence>
<dbReference type="AlphaFoldDB" id="A0A6L8UV30"/>